<dbReference type="GO" id="GO:0007189">
    <property type="term" value="P:adenylate cyclase-activating G protein-coupled receptor signaling pathway"/>
    <property type="evidence" value="ECO:0007669"/>
    <property type="project" value="TreeGrafter"/>
</dbReference>
<feature type="transmembrane region" description="Helical" evidence="12">
    <location>
        <begin position="534"/>
        <end position="559"/>
    </location>
</feature>
<evidence type="ECO:0000256" key="1">
    <source>
        <dbReference type="ARBA" id="ARBA00004651"/>
    </source>
</evidence>
<dbReference type="AlphaFoldDB" id="A0A016X039"/>
<keyword evidence="4 12" id="KW-0812">Transmembrane</keyword>
<dbReference type="PRINTS" id="PR00373">
    <property type="entry name" value="GLYCHORMONER"/>
</dbReference>
<feature type="region of interest" description="Disordered" evidence="11">
    <location>
        <begin position="760"/>
        <end position="834"/>
    </location>
</feature>
<dbReference type="Gene3D" id="1.20.1070.10">
    <property type="entry name" value="Rhodopsin 7-helix transmembrane proteins"/>
    <property type="match status" value="1"/>
</dbReference>
<feature type="transmembrane region" description="Helical" evidence="12">
    <location>
        <begin position="463"/>
        <end position="486"/>
    </location>
</feature>
<keyword evidence="16" id="KW-1185">Reference proteome</keyword>
<protein>
    <recommendedName>
        <fullName evidence="14">G-protein coupled receptors family 1 profile domain-containing protein</fullName>
    </recommendedName>
</protein>
<keyword evidence="5" id="KW-0677">Repeat</keyword>
<dbReference type="STRING" id="53326.A0A016X039"/>
<feature type="chain" id="PRO_5001491817" description="G-protein coupled receptors family 1 profile domain-containing protein" evidence="13">
    <location>
        <begin position="22"/>
        <end position="1009"/>
    </location>
</feature>
<gene>
    <name evidence="15" type="primary">Acey_s0435.g1406</name>
    <name evidence="15" type="synonym">Acey-fshr-1</name>
    <name evidence="15" type="ORF">Y032_0435g1406</name>
</gene>
<dbReference type="EMBL" id="JARK01000035">
    <property type="protein sequence ID" value="EYC45211.1"/>
    <property type="molecule type" value="Genomic_DNA"/>
</dbReference>
<evidence type="ECO:0000256" key="3">
    <source>
        <dbReference type="ARBA" id="ARBA00022614"/>
    </source>
</evidence>
<evidence type="ECO:0000256" key="5">
    <source>
        <dbReference type="ARBA" id="ARBA00022737"/>
    </source>
</evidence>
<keyword evidence="6 12" id="KW-1133">Transmembrane helix</keyword>
<dbReference type="PROSITE" id="PS50262">
    <property type="entry name" value="G_PROTEIN_RECEP_F1_2"/>
    <property type="match status" value="1"/>
</dbReference>
<keyword evidence="7" id="KW-0297">G-protein coupled receptor</keyword>
<evidence type="ECO:0000313" key="16">
    <source>
        <dbReference type="Proteomes" id="UP000024635"/>
    </source>
</evidence>
<evidence type="ECO:0000256" key="13">
    <source>
        <dbReference type="SAM" id="SignalP"/>
    </source>
</evidence>
<evidence type="ECO:0000256" key="7">
    <source>
        <dbReference type="ARBA" id="ARBA00023040"/>
    </source>
</evidence>
<organism evidence="15 16">
    <name type="scientific">Ancylostoma ceylanicum</name>
    <dbReference type="NCBI Taxonomy" id="53326"/>
    <lineage>
        <taxon>Eukaryota</taxon>
        <taxon>Metazoa</taxon>
        <taxon>Ecdysozoa</taxon>
        <taxon>Nematoda</taxon>
        <taxon>Chromadorea</taxon>
        <taxon>Rhabditida</taxon>
        <taxon>Rhabditina</taxon>
        <taxon>Rhabditomorpha</taxon>
        <taxon>Strongyloidea</taxon>
        <taxon>Ancylostomatidae</taxon>
        <taxon>Ancylostomatinae</taxon>
        <taxon>Ancylostoma</taxon>
    </lineage>
</organism>
<dbReference type="PANTHER" id="PTHR24372:SF74">
    <property type="entry name" value="LP13728P"/>
    <property type="match status" value="1"/>
</dbReference>
<keyword evidence="2" id="KW-1003">Cell membrane</keyword>
<dbReference type="Gene3D" id="3.80.10.10">
    <property type="entry name" value="Ribonuclease Inhibitor"/>
    <property type="match status" value="1"/>
</dbReference>
<keyword evidence="3" id="KW-0433">Leucine-rich repeat</keyword>
<dbReference type="GO" id="GO:0005886">
    <property type="term" value="C:plasma membrane"/>
    <property type="evidence" value="ECO:0007669"/>
    <property type="project" value="UniProtKB-SubCell"/>
</dbReference>
<dbReference type="InterPro" id="IPR001611">
    <property type="entry name" value="Leu-rich_rpt"/>
</dbReference>
<sequence length="1009" mass="113265">MRCRLLIVGLILFDLISAIFAATSLRSIEPPRFLSKKSCRFTGGGCHCIIRVRGECCCKGHEVTTLPANLTTTVRVLVMFNVSIATIDSTFFQNYANLEEIEIYESPHLQAFDGNSLRHLTHLRKLEPRERSTSGRILIWNLQRVITPKKCRYESYGFFGEARFSITWCRKLEEISEVLLQGNLKIQSLILRDNGLKRMPSLEMTDEHKMDVEIDLSGNQIQYIGDGRVRSVRARSLRLNNNRIKEIAGYAFSGSNFLKLALNGNEELTDLSSDAFKGITELHHLDLSDTSISQLPIIGLKNLKTLALKNVPTLKKLPPVLSFTHLETAHFTYPHHCCLFKYVDDVVEGENGLYKNNAKEIHHRICKERETHRSRRQATNPPSNSDLWSNLFEQWLRDADELLDLGDEDPPAFDPSEIGATRCLAVEEVATVQGFYQNITCTPQPDAFNPCENIVGLWVLRRAIWPVCTAAIVGNVLVWVILALAFEKRMRVHYLFMINLAIADFTTGVYLAVLAVQDVRTGDEYYRHAVSWQTGWGCSMAGFFAVLSSELSITSMFFIAFEMAYNTRNAFYGQRLRFSVACAMMAGGWTFAITMASMPLLGVSSYSTASICLPLRLHNMADRAYLIFFLLFNLLAFIAMVVCYGFLMFMLKDPSTPSRAEDNLIIKKMVWLVGADFLCWFPTLFFGLSAAMNYPLISLSSAKFLLVFFFPINASANPFLYVFFTKIIQRNVRTKALPMIRRITSTSGVALNTLSNFYHSQPPGRREDVGSPTRLGVSQMTSLDSTPRGSNCSSMPTMDTDMPETPRRSSPRVSFQDNVSYSSRPSSDSTRPSFAWSKRISSIPEVSDLSEHSSESHHEHIPTQKKPRRSESQPRFGLSLNRFGFGRQRQSSGGVDSGRGSLASVSTRDTGERTSLASRDGGLIDTDSGVTSKLILPPSPSPNPVTATPRRSSWMPRLLSRQRTSSMIRPQLVSLKAAPTEIFVQKISSSFRILWGAGLMSNDHMAQNV</sequence>
<evidence type="ECO:0000256" key="10">
    <source>
        <dbReference type="ARBA" id="ARBA00023224"/>
    </source>
</evidence>
<dbReference type="SUPFAM" id="SSF52058">
    <property type="entry name" value="L domain-like"/>
    <property type="match status" value="1"/>
</dbReference>
<feature type="transmembrane region" description="Helical" evidence="12">
    <location>
        <begin position="493"/>
        <end position="514"/>
    </location>
</feature>
<dbReference type="OrthoDB" id="5981530at2759"/>
<feature type="region of interest" description="Disordered" evidence="11">
    <location>
        <begin position="846"/>
        <end position="951"/>
    </location>
</feature>
<evidence type="ECO:0000256" key="2">
    <source>
        <dbReference type="ARBA" id="ARBA00022475"/>
    </source>
</evidence>
<feature type="transmembrane region" description="Helical" evidence="12">
    <location>
        <begin position="580"/>
        <end position="604"/>
    </location>
</feature>
<dbReference type="InterPro" id="IPR002131">
    <property type="entry name" value="Gphrmn_rcpt_fam"/>
</dbReference>
<dbReference type="PRINTS" id="PR00237">
    <property type="entry name" value="GPCRRHODOPSN"/>
</dbReference>
<evidence type="ECO:0000256" key="11">
    <source>
        <dbReference type="SAM" id="MobiDB-lite"/>
    </source>
</evidence>
<evidence type="ECO:0000259" key="14">
    <source>
        <dbReference type="PROSITE" id="PS50262"/>
    </source>
</evidence>
<feature type="compositionally biased region" description="Polar residues" evidence="11">
    <location>
        <begin position="903"/>
        <end position="917"/>
    </location>
</feature>
<comment type="subcellular location">
    <subcellularLocation>
        <location evidence="1">Cell membrane</location>
        <topology evidence="1">Multi-pass membrane protein</topology>
    </subcellularLocation>
</comment>
<feature type="transmembrane region" description="Helical" evidence="12">
    <location>
        <begin position="704"/>
        <end position="724"/>
    </location>
</feature>
<accession>A0A016X039</accession>
<dbReference type="GO" id="GO:0008528">
    <property type="term" value="F:G protein-coupled peptide receptor activity"/>
    <property type="evidence" value="ECO:0007669"/>
    <property type="project" value="TreeGrafter"/>
</dbReference>
<dbReference type="InterPro" id="IPR032675">
    <property type="entry name" value="LRR_dom_sf"/>
</dbReference>
<evidence type="ECO:0000313" key="15">
    <source>
        <dbReference type="EMBL" id="EYC45211.1"/>
    </source>
</evidence>
<evidence type="ECO:0000256" key="8">
    <source>
        <dbReference type="ARBA" id="ARBA00023136"/>
    </source>
</evidence>
<dbReference type="GO" id="GO:0016500">
    <property type="term" value="F:protein-hormone receptor activity"/>
    <property type="evidence" value="ECO:0007669"/>
    <property type="project" value="InterPro"/>
</dbReference>
<keyword evidence="13" id="KW-0732">Signal</keyword>
<reference evidence="16" key="1">
    <citation type="journal article" date="2015" name="Nat. Genet.">
        <title>The genome and transcriptome of the zoonotic hookworm Ancylostoma ceylanicum identify infection-specific gene families.</title>
        <authorList>
            <person name="Schwarz E.M."/>
            <person name="Hu Y."/>
            <person name="Antoshechkin I."/>
            <person name="Miller M.M."/>
            <person name="Sternberg P.W."/>
            <person name="Aroian R.V."/>
        </authorList>
    </citation>
    <scope>NUCLEOTIDE SEQUENCE</scope>
    <source>
        <strain evidence="16">HY135</strain>
    </source>
</reference>
<evidence type="ECO:0000256" key="6">
    <source>
        <dbReference type="ARBA" id="ARBA00022989"/>
    </source>
</evidence>
<evidence type="ECO:0000256" key="4">
    <source>
        <dbReference type="ARBA" id="ARBA00022692"/>
    </source>
</evidence>
<proteinExistence type="predicted"/>
<dbReference type="PANTHER" id="PTHR24372">
    <property type="entry name" value="GLYCOPROTEIN HORMONE RECEPTOR"/>
    <property type="match status" value="1"/>
</dbReference>
<name>A0A016X039_9BILA</name>
<dbReference type="SUPFAM" id="SSF81321">
    <property type="entry name" value="Family A G protein-coupled receptor-like"/>
    <property type="match status" value="1"/>
</dbReference>
<dbReference type="InterPro" id="IPR017452">
    <property type="entry name" value="GPCR_Rhodpsn_7TM"/>
</dbReference>
<feature type="compositionally biased region" description="Low complexity" evidence="11">
    <location>
        <begin position="820"/>
        <end position="833"/>
    </location>
</feature>
<evidence type="ECO:0000256" key="9">
    <source>
        <dbReference type="ARBA" id="ARBA00023170"/>
    </source>
</evidence>
<dbReference type="Proteomes" id="UP000024635">
    <property type="component" value="Unassembled WGS sequence"/>
</dbReference>
<keyword evidence="8 12" id="KW-0472">Membrane</keyword>
<feature type="compositionally biased region" description="Basic and acidic residues" evidence="11">
    <location>
        <begin position="849"/>
        <end position="862"/>
    </location>
</feature>
<comment type="caution">
    <text evidence="15">The sequence shown here is derived from an EMBL/GenBank/DDBJ whole genome shotgun (WGS) entry which is preliminary data.</text>
</comment>
<evidence type="ECO:0000256" key="12">
    <source>
        <dbReference type="SAM" id="Phobius"/>
    </source>
</evidence>
<feature type="transmembrane region" description="Helical" evidence="12">
    <location>
        <begin position="624"/>
        <end position="649"/>
    </location>
</feature>
<feature type="signal peptide" evidence="13">
    <location>
        <begin position="1"/>
        <end position="21"/>
    </location>
</feature>
<feature type="compositionally biased region" description="Polar residues" evidence="11">
    <location>
        <begin position="776"/>
        <end position="797"/>
    </location>
</feature>
<dbReference type="InterPro" id="IPR000276">
    <property type="entry name" value="GPCR_Rhodpsn"/>
</dbReference>
<feature type="domain" description="G-protein coupled receptors family 1 profile" evidence="14">
    <location>
        <begin position="474"/>
        <end position="721"/>
    </location>
</feature>
<keyword evidence="10" id="KW-0807">Transducer</keyword>
<dbReference type="GO" id="GO:0009755">
    <property type="term" value="P:hormone-mediated signaling pathway"/>
    <property type="evidence" value="ECO:0007669"/>
    <property type="project" value="TreeGrafter"/>
</dbReference>
<feature type="transmembrane region" description="Helical" evidence="12">
    <location>
        <begin position="670"/>
        <end position="692"/>
    </location>
</feature>
<dbReference type="Pfam" id="PF13855">
    <property type="entry name" value="LRR_8"/>
    <property type="match status" value="1"/>
</dbReference>
<keyword evidence="9" id="KW-0675">Receptor</keyword>